<gene>
    <name evidence="2" type="ORF">SISSUDRAFT_1043348</name>
</gene>
<name>A0A166FVQ5_9AGAM</name>
<dbReference type="EMBL" id="KV428025">
    <property type="protein sequence ID" value="KZT41047.1"/>
    <property type="molecule type" value="Genomic_DNA"/>
</dbReference>
<feature type="compositionally biased region" description="Basic and acidic residues" evidence="1">
    <location>
        <begin position="89"/>
        <end position="105"/>
    </location>
</feature>
<evidence type="ECO:0000313" key="3">
    <source>
        <dbReference type="Proteomes" id="UP000076798"/>
    </source>
</evidence>
<dbReference type="STRING" id="1314776.A0A166FVQ5"/>
<dbReference type="AlphaFoldDB" id="A0A166FVQ5"/>
<evidence type="ECO:0008006" key="4">
    <source>
        <dbReference type="Google" id="ProtNLM"/>
    </source>
</evidence>
<keyword evidence="3" id="KW-1185">Reference proteome</keyword>
<dbReference type="Proteomes" id="UP000076798">
    <property type="component" value="Unassembled WGS sequence"/>
</dbReference>
<accession>A0A166FVQ5</accession>
<protein>
    <recommendedName>
        <fullName evidence="4">C2H2-type domain-containing protein</fullName>
    </recommendedName>
</protein>
<proteinExistence type="predicted"/>
<sequence length="207" mass="24051">MSEIQIDPKRPEQMNETAYYICCGTLWTDRRVLLNHMDEVHKFYNDNNVTSPVTTNMTLIHTAVDDDPRVTNSNFNETCQPTHQLESYDTNKHTDYDDSVSHVSDDSDIPLVSKPRSLSQQKPMHSKLLTVPYQPPTPRLSSPSDIDSSSDVEKQQQVRKRTRMFKCPYLGCDKIYRQQNGLKYHVNHGWCSFEIEAKPKRRTNKSE</sequence>
<organism evidence="2 3">
    <name type="scientific">Sistotremastrum suecicum HHB10207 ss-3</name>
    <dbReference type="NCBI Taxonomy" id="1314776"/>
    <lineage>
        <taxon>Eukaryota</taxon>
        <taxon>Fungi</taxon>
        <taxon>Dikarya</taxon>
        <taxon>Basidiomycota</taxon>
        <taxon>Agaricomycotina</taxon>
        <taxon>Agaricomycetes</taxon>
        <taxon>Sistotremastrales</taxon>
        <taxon>Sistotremastraceae</taxon>
        <taxon>Sistotremastrum</taxon>
    </lineage>
</organism>
<feature type="compositionally biased region" description="Polar residues" evidence="1">
    <location>
        <begin position="79"/>
        <end position="88"/>
    </location>
</feature>
<feature type="region of interest" description="Disordered" evidence="1">
    <location>
        <begin position="79"/>
        <end position="157"/>
    </location>
</feature>
<evidence type="ECO:0000256" key="1">
    <source>
        <dbReference type="SAM" id="MobiDB-lite"/>
    </source>
</evidence>
<evidence type="ECO:0000313" key="2">
    <source>
        <dbReference type="EMBL" id="KZT41047.1"/>
    </source>
</evidence>
<dbReference type="OrthoDB" id="3269380at2759"/>
<reference evidence="2 3" key="1">
    <citation type="journal article" date="2016" name="Mol. Biol. Evol.">
        <title>Comparative Genomics of Early-Diverging Mushroom-Forming Fungi Provides Insights into the Origins of Lignocellulose Decay Capabilities.</title>
        <authorList>
            <person name="Nagy L.G."/>
            <person name="Riley R."/>
            <person name="Tritt A."/>
            <person name="Adam C."/>
            <person name="Daum C."/>
            <person name="Floudas D."/>
            <person name="Sun H."/>
            <person name="Yadav J.S."/>
            <person name="Pangilinan J."/>
            <person name="Larsson K.H."/>
            <person name="Matsuura K."/>
            <person name="Barry K."/>
            <person name="Labutti K."/>
            <person name="Kuo R."/>
            <person name="Ohm R.A."/>
            <person name="Bhattacharya S.S."/>
            <person name="Shirouzu T."/>
            <person name="Yoshinaga Y."/>
            <person name="Martin F.M."/>
            <person name="Grigoriev I.V."/>
            <person name="Hibbett D.S."/>
        </authorList>
    </citation>
    <scope>NUCLEOTIDE SEQUENCE [LARGE SCALE GENOMIC DNA]</scope>
    <source>
        <strain evidence="2 3">HHB10207 ss-3</strain>
    </source>
</reference>